<dbReference type="InterPro" id="IPR045395">
    <property type="entry name" value="ALTTAQ_rpt"/>
</dbReference>
<feature type="domain" description="SH3b" evidence="3">
    <location>
        <begin position="2862"/>
        <end position="2923"/>
    </location>
</feature>
<evidence type="ECO:0000313" key="6">
    <source>
        <dbReference type="Proteomes" id="UP000317122"/>
    </source>
</evidence>
<evidence type="ECO:0000256" key="2">
    <source>
        <dbReference type="SAM" id="MobiDB-lite"/>
    </source>
</evidence>
<accession>A0A562PC25</accession>
<feature type="region of interest" description="Disordered" evidence="2">
    <location>
        <begin position="2813"/>
        <end position="2851"/>
    </location>
</feature>
<evidence type="ECO:0000259" key="4">
    <source>
        <dbReference type="Pfam" id="PF16013"/>
    </source>
</evidence>
<feature type="region of interest" description="Disordered" evidence="2">
    <location>
        <begin position="215"/>
        <end position="284"/>
    </location>
</feature>
<feature type="compositionally biased region" description="Low complexity" evidence="2">
    <location>
        <begin position="1447"/>
        <end position="1463"/>
    </location>
</feature>
<dbReference type="EMBL" id="VLKT01000004">
    <property type="protein sequence ID" value="TWI41974.1"/>
    <property type="molecule type" value="Genomic_DNA"/>
</dbReference>
<dbReference type="InterPro" id="IPR032675">
    <property type="entry name" value="LRR_dom_sf"/>
</dbReference>
<comment type="caution">
    <text evidence="5">The sequence shown here is derived from an EMBL/GenBank/DDBJ whole genome shotgun (WGS) entry which is preliminary data.</text>
</comment>
<dbReference type="Pfam" id="PF16013">
    <property type="entry name" value="DUF4781"/>
    <property type="match status" value="1"/>
</dbReference>
<dbReference type="Gene3D" id="2.30.30.40">
    <property type="entry name" value="SH3 Domains"/>
    <property type="match status" value="1"/>
</dbReference>
<dbReference type="RefSeq" id="WP_145714130.1">
    <property type="nucleotide sequence ID" value="NZ_BSPF01000003.1"/>
</dbReference>
<feature type="region of interest" description="Disordered" evidence="2">
    <location>
        <begin position="1436"/>
        <end position="1484"/>
    </location>
</feature>
<feature type="compositionally biased region" description="Polar residues" evidence="2">
    <location>
        <begin position="1531"/>
        <end position="1547"/>
    </location>
</feature>
<reference evidence="5 6" key="1">
    <citation type="journal article" date="2015" name="Stand. Genomic Sci.">
        <title>Genomic Encyclopedia of Bacterial and Archaeal Type Strains, Phase III: the genomes of soil and plant-associated and newly described type strains.</title>
        <authorList>
            <person name="Whitman W.B."/>
            <person name="Woyke T."/>
            <person name="Klenk H.P."/>
            <person name="Zhou Y."/>
            <person name="Lilburn T.G."/>
            <person name="Beck B.J."/>
            <person name="De Vos P."/>
            <person name="Vandamme P."/>
            <person name="Eisen J.A."/>
            <person name="Garrity G."/>
            <person name="Hugenholtz P."/>
            <person name="Kyrpides N.C."/>
        </authorList>
    </citation>
    <scope>NUCLEOTIDE SEQUENCE [LARGE SCALE GENOMIC DNA]</scope>
    <source>
        <strain evidence="5 6">CGMCC 1.2546</strain>
    </source>
</reference>
<feature type="region of interest" description="Disordered" evidence="2">
    <location>
        <begin position="1"/>
        <end position="31"/>
    </location>
</feature>
<feature type="compositionally biased region" description="Polar residues" evidence="2">
    <location>
        <begin position="260"/>
        <end position="279"/>
    </location>
</feature>
<feature type="region of interest" description="Disordered" evidence="2">
    <location>
        <begin position="1531"/>
        <end position="1554"/>
    </location>
</feature>
<sequence length="2994" mass="318334">MVRPITLKPSNPPNPPQKIAPKTNADRTSRLQNEAAKLQEQIRLANKMGERDWAAQARQRLSQVNSELSSLQSPPIATTAAPAGARLNGTTGGPSGNGMTTPALFTTPSLFTMPATFSATNGTQLVTLDGGTGQNPQATANGIVKDITDGKSIDNIAADRGMTREDVLAALKAGGMTVSTTDPTSDNGDVRTTRITDGSGKTVTEYYDLQHGNYHAQVTGPGGAETTTPLRDGLGRKQTNSYNPDTGAITTRYEDDLGSGTVTTRTSRPNGATIETTAPGSGPALPVTVVTSPDGRKTTLAAKQDPGGDSTKAIKDGLAAGKSLEQIATEQGLTREQVVAELEASGLQVKSTDPKSDNGDIQTVETVDPHTGDKVTYRNDYQHGVRTVVTVVDGKETSHSVDGFGGTRHSVKNIKTGESTTTIVDPKANTEVKIVVDKEGRTTTTTTEKLNDGTRETVKVTFNGYTLTTHPDGNMTLHDDKLGTDLKLEAGSRNAALAETLMSVNPNSSDPARAKEGQVVKTFVEGVFAGEALPGLLAAAEQKGVDKQQLIDKYGLGVVASPTRDENNKVIDPFGNPPQGNAPSGGKWIPIKVDGVYRWVDPEVGKAIIAENTALSRVTEAQARATQKQAQTDVYLLDPAYKDAVEGARTVINKALAPHNLIWVPEKPKGTLAEANARLTKANTLLENATNARIEYESAESGLADAIDKNAQLKPLSDPNAPAAYPADGPRVDRHAEYAQGLADHAGVKSLFADIGLHMSKGDKFTVDYMVGQAEFLGVSPDSEEFKKLKGMQEAAGSQVELAEAYQTFYSAHANAAGINAQATSLENQLLVEYNKKNQHLFEPDKKHSTYGGDYLGKFVRQEIKYHEDGQISVINHFEEGTTEQKLTVNLSDKNTTEEYRDRPLNRQWQELLGCGSDGLQGARMAEAQAGKDLNTVFSDQLGNGLEDLTAQLKTLQADYDKALADFGPGSVAPPKGTLPDGVEPVEITVGGQTIKVAPDVAAQVEKNGIDALTQAGKAVWIDLDPGDSSQGRWVDPRLAVARIKLVDTRNQFDNTEDLRRQVDGFVSWHDVRTREPGLLYDRNNYSDKAYLDRHQQETLDGLFQPQFQSLLDNGFDNQFRPLDADALDRDVTTALHLDTSTQQDRDILADVTEEIREIGGDNAQVRKVRLFYVSDGAPTEEVTLFAVKNGDGVRYVDRTGRAFDNLGDFQDNNIQFSEHGKLVAPKGLEMKAGDDGNVALEVVKARNVSVMDRVVDPVIGIGTGLATLASFTPLAPVAAPLAYGGAAYLGTRAVIRQVNHMNHGGEWDDTESMMNVASVVTTVLPTASSAFRTFGMARTTSMTWTQAFRGSIGATKAGSPLAQQTQTYMQSTAALNRAAWGMDVGAMIVGAPLLVASGYDLAANGDQMTGLELANAITGLGTGIAGTGLGIRGLRHLRPGSGGQSPASPNAAVPPNAAIPHAPNQPPSPPLAGGPKGANPPAAPIVVNVAGPHSPNAPVGPQASHPIVVPTASGGNGGLGRLVWDPATKTFSGTPERNPGQYTYTSGKDPRTRSAYLDGLTPEQLLARYQRESGYYSAREMAERYGPDGLQLPAKSLKDALPDFRVGVTFRVRLNTGQFVGIGSPTISAVGFGIGTKTDFGIIGWSILDSFSQKSVAPLKDALSTQGVVSFRAREYLNITGLQAGVWPVSNQTAFPVRAKDLAKVAQEALFTDKAGYDARVRDVRVAGKTPDEDGAATVIELGYTPSLKGEGVSLAPGEHDFFGVPAESNGGHVRLQGTLPFDRVMTEFKAGLRLPVLANHVDTVDQLPRAGFEKRPESPVKDTLRAGDVVSKQAFDQIEAALGSTTLHVRFTVKDPAKAADLVAALKTGDVDAIRALVAAGEIDPAKTVSFVENPITSGFRLSAVPGKTPSKDINLLTGETVRMGNPDAMLIDVIFNDNNRLPGVLGFNPDKMVTSASYQVKGKVQSWLPEGMQPNRPPQSRSMPTDGNIYQGLYGSYGTPATRYTASLSTPPLPSGPFAYSAEVRVQFKSSAAKAPSSIAKGKNAVLTFDGVDGKPVDITVPAWLAHALGDTPAGAATVVPKGGKASLDKFLGDLEKQARPDQARAIAQFRKDFGDVIADGKFLRSDAADAVVTFLSLQVGRRGSGPIRIRDENGQWITATRLGPVPRNADSVYVPPAEGPPARGDEPTLMHKSHQLVRDSDTGEAFVLPWIRGASEEHVPGSLPKSASQHGPAAGPRPAPDAKALKQMTGEDMATLAEAQLQGMAPVLFGRLSVEQVGGLTSEQIGWLSAQQLAAMKPKQLRALTPEQMQAIKPELLNAIPAGRITQFSPKQVAALSPEQLAALTVAQTKKLTAAQLAGLSSEQFNAFTTQQFKALRPAQIAGLKPEQIGSLKKEHLEAFSLEQFAALSTKQLAALSGEQFALFKPELIGSLSTEQLSILTAEQFNSLTKEQLGAIKPGRLGKVGADQLAAFKPETIAALSPDTIASLTPQQIAALTGSQLGALTVQQVGRLTSRQIAALTPDQLRSMSPGQLRKFTPDQLLAMSSEQLGALSLLQLTTFRATHKKQLTAEQAAELKQLIKTARKQELKQVLLTFGVMAGVSTAMWTTLPRGWALTIGGVAFSVRGTVFTLQSFFPNATGMNTRFGRTLNTIGGLTFSAAAPGALLPSVEGTNLGVNGTYSVGNLIYGTKTSLQVVTQRPVLRNAAEHIAGPAYIAGSAVYMWQSIKTGDPVDITAGAMFTFGCAEFWVSALRTDFRNRKPVPITDQQVAAAAKSDARWAMADRVTLGVTFGIGMFLFSWSALRSEPWNNAAPASDPDEDIDPADDVAPPVDDIPGKPEPKPEKPAEPFPQLVVLADDGLNVRAGPGQQADVISVLEPGTLAQQTGGPSNANDGAWIPIEGYGADEKLHDGWVAAEYVEPHPEGSRNARGRTNPALEAQGYRWVDARLGQSIGLIARSRSADVAKTVALNMDHILRPDAIFEGDRIYLPA</sequence>
<feature type="domain" description="DUF4781" evidence="4">
    <location>
        <begin position="1194"/>
        <end position="1328"/>
    </location>
</feature>
<keyword evidence="1" id="KW-0175">Coiled coil</keyword>
<evidence type="ECO:0000313" key="5">
    <source>
        <dbReference type="EMBL" id="TWI41974.1"/>
    </source>
</evidence>
<dbReference type="Gene3D" id="3.80.10.10">
    <property type="entry name" value="Ribonuclease Inhibitor"/>
    <property type="match status" value="1"/>
</dbReference>
<feature type="compositionally biased region" description="Basic and acidic residues" evidence="2">
    <location>
        <begin position="2838"/>
        <end position="2850"/>
    </location>
</feature>
<feature type="coiled-coil region" evidence="1">
    <location>
        <begin position="939"/>
        <end position="966"/>
    </location>
</feature>
<proteinExistence type="predicted"/>
<dbReference type="Pfam" id="PF20080">
    <property type="entry name" value="ALTTAQ_rpt"/>
    <property type="match status" value="2"/>
</dbReference>
<organism evidence="5 6">
    <name type="scientific">Mesorhizobium tianshanense</name>
    <dbReference type="NCBI Taxonomy" id="39844"/>
    <lineage>
        <taxon>Bacteria</taxon>
        <taxon>Pseudomonadati</taxon>
        <taxon>Pseudomonadota</taxon>
        <taxon>Alphaproteobacteria</taxon>
        <taxon>Hyphomicrobiales</taxon>
        <taxon>Phyllobacteriaceae</taxon>
        <taxon>Mesorhizobium</taxon>
    </lineage>
</organism>
<protein>
    <submittedName>
        <fullName evidence="5">Uncharacterized protein DUF4781</fullName>
    </submittedName>
</protein>
<dbReference type="Proteomes" id="UP000317122">
    <property type="component" value="Unassembled WGS sequence"/>
</dbReference>
<name>A0A562PC25_9HYPH</name>
<dbReference type="InterPro" id="IPR003646">
    <property type="entry name" value="SH3-like_bac-type"/>
</dbReference>
<feature type="region of interest" description="Disordered" evidence="2">
    <location>
        <begin position="2221"/>
        <end position="2246"/>
    </location>
</feature>
<evidence type="ECO:0000256" key="1">
    <source>
        <dbReference type="SAM" id="Coils"/>
    </source>
</evidence>
<feature type="compositionally biased region" description="Pro residues" evidence="2">
    <location>
        <begin position="1464"/>
        <end position="1473"/>
    </location>
</feature>
<gene>
    <name evidence="5" type="ORF">IQ26_00898</name>
</gene>
<dbReference type="InterPro" id="IPR031962">
    <property type="entry name" value="DUF4781"/>
</dbReference>
<dbReference type="Pfam" id="PF08239">
    <property type="entry name" value="SH3_3"/>
    <property type="match status" value="1"/>
</dbReference>
<dbReference type="OrthoDB" id="6152272at2"/>
<feature type="compositionally biased region" description="Acidic residues" evidence="2">
    <location>
        <begin position="2820"/>
        <end position="2829"/>
    </location>
</feature>
<keyword evidence="6" id="KW-1185">Reference proteome</keyword>
<evidence type="ECO:0000259" key="3">
    <source>
        <dbReference type="Pfam" id="PF08239"/>
    </source>
</evidence>